<evidence type="ECO:0000313" key="1">
    <source>
        <dbReference type="EMBL" id="MBH8571767.1"/>
    </source>
</evidence>
<dbReference type="AlphaFoldDB" id="A0A8J7I3I1"/>
<sequence length="405" mass="46635">MNNELLLQIPTSIQQQAWKEAQQHSHKIAQYSAYLNRVCLYTFLGWLNDELSDEALSNSAIYPSEDSLHSILEVVNGFAIAIGTRRIILIPYENIDSESWRIPQEWIDIPTFVGDYYLAVQVDLEAKADECTLTVQGFATYSQVKQQSKYDPRDRTYILPIHNLTKSLTVMQLTLDMQMRKEVPELPILSEPDAQSLLKMLGNACIYSPRLRVDIPFTQWAALLNNDEWRQQLYQRRMSRLMTKTIATNNLSKWLQNTFDNGWQSLNTLLNQESGNLLYSFRQYQIAAQGIYVDGFKLIDLEMRLSNQSVALLVGLIPEIDGKIAVRVQLHPIEGQTYLPPNIKLALISQSESIIQEIQSRIQDNFIQLKRFICPPGKLFKIQVAINEFSVTEEFIIEPLVFTQQ</sequence>
<name>A0A8J7I3I1_9NOST</name>
<proteinExistence type="predicted"/>
<organism evidence="1 2">
    <name type="scientific">Dendronalium phyllosphericum CENA369</name>
    <dbReference type="NCBI Taxonomy" id="1725256"/>
    <lineage>
        <taxon>Bacteria</taxon>
        <taxon>Bacillati</taxon>
        <taxon>Cyanobacteriota</taxon>
        <taxon>Cyanophyceae</taxon>
        <taxon>Nostocales</taxon>
        <taxon>Nostocaceae</taxon>
        <taxon>Dendronalium</taxon>
        <taxon>Dendronalium phyllosphericum</taxon>
    </lineage>
</organism>
<evidence type="ECO:0000313" key="2">
    <source>
        <dbReference type="Proteomes" id="UP000662314"/>
    </source>
</evidence>
<reference evidence="1 2" key="1">
    <citation type="journal article" date="2021" name="Int. J. Syst. Evol. Microbiol.">
        <title>Amazonocrinis nigriterrae gen. nov., sp. nov., Atlanticothrix silvestris gen. nov., sp. nov. and Dendronalium phyllosphericum gen. nov., sp. nov., nostocacean cyanobacteria from Brazilian environments.</title>
        <authorList>
            <person name="Alvarenga D.O."/>
            <person name="Andreote A.P.D."/>
            <person name="Branco L.H.Z."/>
            <person name="Delbaje E."/>
            <person name="Cruz R.B."/>
            <person name="Varani A.M."/>
            <person name="Fiore M.F."/>
        </authorList>
    </citation>
    <scope>NUCLEOTIDE SEQUENCE [LARGE SCALE GENOMIC DNA]</scope>
    <source>
        <strain evidence="1 2">CENA369</strain>
    </source>
</reference>
<dbReference type="RefSeq" id="WP_214430605.1">
    <property type="nucleotide sequence ID" value="NZ_CAWPUQ010000133.1"/>
</dbReference>
<gene>
    <name evidence="1" type="ORF">I8752_01730</name>
</gene>
<protein>
    <submittedName>
        <fullName evidence="1">DUF1822 family protein</fullName>
    </submittedName>
</protein>
<dbReference type="Pfam" id="PF08852">
    <property type="entry name" value="DUF1822"/>
    <property type="match status" value="1"/>
</dbReference>
<dbReference type="Proteomes" id="UP000662314">
    <property type="component" value="Unassembled WGS sequence"/>
</dbReference>
<accession>A0A8J7I3I1</accession>
<dbReference type="EMBL" id="JAECZA010000003">
    <property type="protein sequence ID" value="MBH8571767.1"/>
    <property type="molecule type" value="Genomic_DNA"/>
</dbReference>
<comment type="caution">
    <text evidence="1">The sequence shown here is derived from an EMBL/GenBank/DDBJ whole genome shotgun (WGS) entry which is preliminary data.</text>
</comment>
<keyword evidence="2" id="KW-1185">Reference proteome</keyword>
<dbReference type="InterPro" id="IPR014951">
    <property type="entry name" value="DUF1822"/>
</dbReference>